<evidence type="ECO:0000313" key="1">
    <source>
        <dbReference type="EMBL" id="GBP14460.1"/>
    </source>
</evidence>
<sequence length="169" mass="19309">MSFDMSRKYKQIYRKCKLEENSHQKEFTKPKKSSAQQFAVRGLLMTAVTNDMTTSATQRALRGTQRVLRLNRKPLRDTWAPASVNVSGISYGFFFTLITSEHVKLSLDFIVALMTTVFNSLHWASAESLRWRHGAAGEMDGRGLVRVFVRVTDLYYETGPGPWSRGKRP</sequence>
<protein>
    <submittedName>
        <fullName evidence="1">Uncharacterized protein</fullName>
    </submittedName>
</protein>
<organism evidence="1 2">
    <name type="scientific">Eumeta variegata</name>
    <name type="common">Bagworm moth</name>
    <name type="synonym">Eumeta japonica</name>
    <dbReference type="NCBI Taxonomy" id="151549"/>
    <lineage>
        <taxon>Eukaryota</taxon>
        <taxon>Metazoa</taxon>
        <taxon>Ecdysozoa</taxon>
        <taxon>Arthropoda</taxon>
        <taxon>Hexapoda</taxon>
        <taxon>Insecta</taxon>
        <taxon>Pterygota</taxon>
        <taxon>Neoptera</taxon>
        <taxon>Endopterygota</taxon>
        <taxon>Lepidoptera</taxon>
        <taxon>Glossata</taxon>
        <taxon>Ditrysia</taxon>
        <taxon>Tineoidea</taxon>
        <taxon>Psychidae</taxon>
        <taxon>Oiketicinae</taxon>
        <taxon>Eumeta</taxon>
    </lineage>
</organism>
<keyword evidence="2" id="KW-1185">Reference proteome</keyword>
<dbReference type="EMBL" id="BGZK01000064">
    <property type="protein sequence ID" value="GBP14460.1"/>
    <property type="molecule type" value="Genomic_DNA"/>
</dbReference>
<reference evidence="1 2" key="1">
    <citation type="journal article" date="2019" name="Commun. Biol.">
        <title>The bagworm genome reveals a unique fibroin gene that provides high tensile strength.</title>
        <authorList>
            <person name="Kono N."/>
            <person name="Nakamura H."/>
            <person name="Ohtoshi R."/>
            <person name="Tomita M."/>
            <person name="Numata K."/>
            <person name="Arakawa K."/>
        </authorList>
    </citation>
    <scope>NUCLEOTIDE SEQUENCE [LARGE SCALE GENOMIC DNA]</scope>
</reference>
<comment type="caution">
    <text evidence="1">The sequence shown here is derived from an EMBL/GenBank/DDBJ whole genome shotgun (WGS) entry which is preliminary data.</text>
</comment>
<proteinExistence type="predicted"/>
<accession>A0A4C1TLH9</accession>
<gene>
    <name evidence="1" type="ORF">EVAR_7743_1</name>
</gene>
<evidence type="ECO:0000313" key="2">
    <source>
        <dbReference type="Proteomes" id="UP000299102"/>
    </source>
</evidence>
<dbReference type="Proteomes" id="UP000299102">
    <property type="component" value="Unassembled WGS sequence"/>
</dbReference>
<name>A0A4C1TLH9_EUMVA</name>
<dbReference type="AlphaFoldDB" id="A0A4C1TLH9"/>